<dbReference type="EMBL" id="JAAROV010000004">
    <property type="protein sequence ID" value="MBC1317740.1"/>
    <property type="molecule type" value="Genomic_DNA"/>
</dbReference>
<name>A0A841Y1H7_9LIST</name>
<feature type="chain" id="PRO_5039665270" evidence="1">
    <location>
        <begin position="22"/>
        <end position="116"/>
    </location>
</feature>
<protein>
    <submittedName>
        <fullName evidence="3">Cystatin-like fold lipoprotein</fullName>
    </submittedName>
</protein>
<keyword evidence="1" id="KW-0732">Signal</keyword>
<dbReference type="Gene3D" id="3.10.450.560">
    <property type="match status" value="1"/>
</dbReference>
<proteinExistence type="predicted"/>
<dbReference type="Pfam" id="PF14729">
    <property type="entry name" value="DUF4467"/>
    <property type="match status" value="1"/>
</dbReference>
<sequence length="116" mass="13176">MKKTGMLGLMLMLLMSLVACGGSKYDGAIDKVIAQDKEAWMSINMDKTAKELDRDTADIRVYDDGKYIYLGFGKNHESYYKRLSDGSYEGASYDNKEYVKEDAKLVYEEKNGKTIK</sequence>
<dbReference type="PROSITE" id="PS51257">
    <property type="entry name" value="PROKAR_LIPOPROTEIN"/>
    <property type="match status" value="1"/>
</dbReference>
<evidence type="ECO:0000256" key="1">
    <source>
        <dbReference type="SAM" id="SignalP"/>
    </source>
</evidence>
<dbReference type="RefSeq" id="WP_185382742.1">
    <property type="nucleotide sequence ID" value="NZ_JAAROV010000004.1"/>
</dbReference>
<organism evidence="3 4">
    <name type="scientific">Listeria booriae</name>
    <dbReference type="NCBI Taxonomy" id="1552123"/>
    <lineage>
        <taxon>Bacteria</taxon>
        <taxon>Bacillati</taxon>
        <taxon>Bacillota</taxon>
        <taxon>Bacilli</taxon>
        <taxon>Bacillales</taxon>
        <taxon>Listeriaceae</taxon>
        <taxon>Listeria</taxon>
    </lineage>
</organism>
<feature type="domain" description="DUF4467" evidence="2">
    <location>
        <begin position="25"/>
        <end position="101"/>
    </location>
</feature>
<reference evidence="3 4" key="1">
    <citation type="submission" date="2020-03" db="EMBL/GenBank/DDBJ databases">
        <title>Soil Listeria distribution.</title>
        <authorList>
            <person name="Liao J."/>
            <person name="Wiedmann M."/>
        </authorList>
    </citation>
    <scope>NUCLEOTIDE SEQUENCE [LARGE SCALE GENOMIC DNA]</scope>
    <source>
        <strain evidence="3 4">FSL L7-1816</strain>
    </source>
</reference>
<dbReference type="Proteomes" id="UP000543379">
    <property type="component" value="Unassembled WGS sequence"/>
</dbReference>
<evidence type="ECO:0000313" key="3">
    <source>
        <dbReference type="EMBL" id="MBC1317740.1"/>
    </source>
</evidence>
<gene>
    <name evidence="3" type="ORF">HB811_13230</name>
</gene>
<comment type="caution">
    <text evidence="3">The sequence shown here is derived from an EMBL/GenBank/DDBJ whole genome shotgun (WGS) entry which is preliminary data.</text>
</comment>
<dbReference type="AlphaFoldDB" id="A0A841Y1H7"/>
<keyword evidence="3" id="KW-0449">Lipoprotein</keyword>
<dbReference type="InterPro" id="IPR028075">
    <property type="entry name" value="DUF4467"/>
</dbReference>
<evidence type="ECO:0000259" key="2">
    <source>
        <dbReference type="Pfam" id="PF14729"/>
    </source>
</evidence>
<accession>A0A841Y1H7</accession>
<feature type="signal peptide" evidence="1">
    <location>
        <begin position="1"/>
        <end position="21"/>
    </location>
</feature>
<evidence type="ECO:0000313" key="4">
    <source>
        <dbReference type="Proteomes" id="UP000543379"/>
    </source>
</evidence>